<keyword evidence="6" id="KW-0843">Virulence</keyword>
<dbReference type="PANTHER" id="PTHR31956">
    <property type="entry name" value="NON-SPECIFIC PHOSPHOLIPASE C4-RELATED"/>
    <property type="match status" value="1"/>
</dbReference>
<dbReference type="Proteomes" id="UP001501442">
    <property type="component" value="Unassembled WGS sequence"/>
</dbReference>
<accession>A0ABP8U6N2</accession>
<dbReference type="PANTHER" id="PTHR31956:SF1">
    <property type="entry name" value="NON-SPECIFIC PHOSPHOLIPASE C1"/>
    <property type="match status" value="1"/>
</dbReference>
<evidence type="ECO:0000256" key="6">
    <source>
        <dbReference type="ARBA" id="ARBA00023026"/>
    </source>
</evidence>
<proteinExistence type="inferred from homology"/>
<evidence type="ECO:0000256" key="1">
    <source>
        <dbReference type="ARBA" id="ARBA00004191"/>
    </source>
</evidence>
<protein>
    <recommendedName>
        <fullName evidence="3">phospholipase C</fullName>
        <ecNumber evidence="3">3.1.4.3</ecNumber>
    </recommendedName>
</protein>
<keyword evidence="4" id="KW-0964">Secreted</keyword>
<comment type="subcellular location">
    <subcellularLocation>
        <location evidence="1">Secreted</location>
        <location evidence="1">Cell wall</location>
    </subcellularLocation>
</comment>
<dbReference type="Gene3D" id="3.40.720.10">
    <property type="entry name" value="Alkaline Phosphatase, subunit A"/>
    <property type="match status" value="2"/>
</dbReference>
<evidence type="ECO:0000256" key="3">
    <source>
        <dbReference type="ARBA" id="ARBA00012018"/>
    </source>
</evidence>
<dbReference type="CDD" id="cd16014">
    <property type="entry name" value="PLC"/>
    <property type="match status" value="1"/>
</dbReference>
<evidence type="ECO:0000313" key="10">
    <source>
        <dbReference type="EMBL" id="GAA4624914.1"/>
    </source>
</evidence>
<keyword evidence="4" id="KW-0134">Cell wall</keyword>
<reference evidence="11" key="1">
    <citation type="journal article" date="2019" name="Int. J. Syst. Evol. Microbiol.">
        <title>The Global Catalogue of Microorganisms (GCM) 10K type strain sequencing project: providing services to taxonomists for standard genome sequencing and annotation.</title>
        <authorList>
            <consortium name="The Broad Institute Genomics Platform"/>
            <consortium name="The Broad Institute Genome Sequencing Center for Infectious Disease"/>
            <person name="Wu L."/>
            <person name="Ma J."/>
        </authorList>
    </citation>
    <scope>NUCLEOTIDE SEQUENCE [LARGE SCALE GENOMIC DNA]</scope>
    <source>
        <strain evidence="11">JCM 17939</strain>
    </source>
</reference>
<dbReference type="EMBL" id="BAABHK010000003">
    <property type="protein sequence ID" value="GAA4624914.1"/>
    <property type="molecule type" value="Genomic_DNA"/>
</dbReference>
<comment type="catalytic activity">
    <reaction evidence="7">
        <text>a 1,2-diacyl-sn-glycero-3-phosphocholine + H2O = phosphocholine + a 1,2-diacyl-sn-glycerol + H(+)</text>
        <dbReference type="Rhea" id="RHEA:10604"/>
        <dbReference type="ChEBI" id="CHEBI:15377"/>
        <dbReference type="ChEBI" id="CHEBI:15378"/>
        <dbReference type="ChEBI" id="CHEBI:17815"/>
        <dbReference type="ChEBI" id="CHEBI:57643"/>
        <dbReference type="ChEBI" id="CHEBI:295975"/>
        <dbReference type="EC" id="3.1.4.3"/>
    </reaction>
    <physiologicalReaction direction="left-to-right" evidence="7">
        <dbReference type="Rhea" id="RHEA:10605"/>
    </physiologicalReaction>
</comment>
<feature type="chain" id="PRO_5046728255" description="phospholipase C" evidence="9">
    <location>
        <begin position="23"/>
        <end position="476"/>
    </location>
</feature>
<evidence type="ECO:0000256" key="5">
    <source>
        <dbReference type="ARBA" id="ARBA00022801"/>
    </source>
</evidence>
<evidence type="ECO:0000256" key="4">
    <source>
        <dbReference type="ARBA" id="ARBA00022512"/>
    </source>
</evidence>
<evidence type="ECO:0000256" key="7">
    <source>
        <dbReference type="ARBA" id="ARBA00048421"/>
    </source>
</evidence>
<evidence type="ECO:0000256" key="9">
    <source>
        <dbReference type="SAM" id="SignalP"/>
    </source>
</evidence>
<evidence type="ECO:0000256" key="2">
    <source>
        <dbReference type="ARBA" id="ARBA00009717"/>
    </source>
</evidence>
<dbReference type="RefSeq" id="WP_345431076.1">
    <property type="nucleotide sequence ID" value="NZ_BAABHK010000003.1"/>
</dbReference>
<sequence length="476" mass="52481">MPELTRRRLFSSAGAMAAAAFAAEFLPPNVRRAMAEAPPPGKGRLADIKHVVILMQENRSFDHYFGTLPGVRGFSDPAAITLSTGRSVFYQPDALNPAGYLLPFHLDTRTTNAQAIPSTSHAWKVQHQAWNNGKMDNWLPAHRAADGENGPYVMGHYTRSDIPFHFALAESFTICDNYFCSVMGPTWPNRLYLMSGSVDPGGTLGGPVISNKDPAPYHWKTYPEALTEAGIEWRVYQEVDNYGCNVLEYFDAFQNATPDSPLFRNGLRTYEAGRFEYDAAHDRLPTVSWIIPTSYQSEHPDYTPAAGADYVASKIDAIASNPEVWRKTLFILNYDENDGLFDHVPPPVPPAGTPDEFVLGLPIGGGFRVPCLLVSPWTQGGWVAREPFDHTSTLRLLERLTGVRVPNLSAWRRQAFGDMTSALGVAAQGRPPRLPGTKNGLAQAVEAVERLPAPEFPGAEQTPPQQERGPRPRPRG</sequence>
<dbReference type="InterPro" id="IPR006311">
    <property type="entry name" value="TAT_signal"/>
</dbReference>
<comment type="similarity">
    <text evidence="2">Belongs to the bacterial phospholipase C family.</text>
</comment>
<evidence type="ECO:0000256" key="8">
    <source>
        <dbReference type="SAM" id="MobiDB-lite"/>
    </source>
</evidence>
<gene>
    <name evidence="10" type="ORF">GCM10023196_027010</name>
</gene>
<name>A0ABP8U6N2_9ACTN</name>
<evidence type="ECO:0000313" key="11">
    <source>
        <dbReference type="Proteomes" id="UP001501442"/>
    </source>
</evidence>
<feature type="signal peptide" evidence="9">
    <location>
        <begin position="1"/>
        <end position="22"/>
    </location>
</feature>
<dbReference type="EC" id="3.1.4.3" evidence="3"/>
<keyword evidence="5" id="KW-0378">Hydrolase</keyword>
<keyword evidence="9" id="KW-0732">Signal</keyword>
<dbReference type="InterPro" id="IPR017850">
    <property type="entry name" value="Alkaline_phosphatase_core_sf"/>
</dbReference>
<comment type="caution">
    <text evidence="10">The sequence shown here is derived from an EMBL/GenBank/DDBJ whole genome shotgun (WGS) entry which is preliminary data.</text>
</comment>
<organism evidence="10 11">
    <name type="scientific">Actinoallomurus vinaceus</name>
    <dbReference type="NCBI Taxonomy" id="1080074"/>
    <lineage>
        <taxon>Bacteria</taxon>
        <taxon>Bacillati</taxon>
        <taxon>Actinomycetota</taxon>
        <taxon>Actinomycetes</taxon>
        <taxon>Streptosporangiales</taxon>
        <taxon>Thermomonosporaceae</taxon>
        <taxon>Actinoallomurus</taxon>
    </lineage>
</organism>
<dbReference type="PROSITE" id="PS51318">
    <property type="entry name" value="TAT"/>
    <property type="match status" value="1"/>
</dbReference>
<feature type="region of interest" description="Disordered" evidence="8">
    <location>
        <begin position="448"/>
        <end position="476"/>
    </location>
</feature>
<keyword evidence="11" id="KW-1185">Reference proteome</keyword>
<dbReference type="Pfam" id="PF04185">
    <property type="entry name" value="Phosphoesterase"/>
    <property type="match status" value="1"/>
</dbReference>
<dbReference type="InterPro" id="IPR007312">
    <property type="entry name" value="Phosphoesterase"/>
</dbReference>